<dbReference type="KEGG" id="ovi:T265_13905"/>
<protein>
    <submittedName>
        <fullName evidence="1">Uncharacterized protein</fullName>
    </submittedName>
</protein>
<dbReference type="EMBL" id="KL596735">
    <property type="protein sequence ID" value="KER26931.1"/>
    <property type="molecule type" value="Genomic_DNA"/>
</dbReference>
<dbReference type="Proteomes" id="UP000054324">
    <property type="component" value="Unassembled WGS sequence"/>
</dbReference>
<dbReference type="CTD" id="20328072"/>
<dbReference type="GeneID" id="20328072"/>
<feature type="non-terminal residue" evidence="1">
    <location>
        <position position="152"/>
    </location>
</feature>
<name>A0A074ZIV7_OPIVI</name>
<sequence>MGVFHAEGQVEVVLWILCPPVTLPVKTLTATFDYMVSCHVRYWKGAWTTLHETTDVHDCDLIPIKSTSPNEKRMKVDRKLSQKSNLQCVNSREERLVKLFADQMNLEQPYEMMAVNEVEESPVPGKRLTFTSDPNQQHIIVQKSINKLAHWT</sequence>
<reference evidence="1 2" key="1">
    <citation type="submission" date="2013-11" db="EMBL/GenBank/DDBJ databases">
        <title>Opisthorchis viverrini - life in the bile duct.</title>
        <authorList>
            <person name="Young N.D."/>
            <person name="Nagarajan N."/>
            <person name="Lin S.J."/>
            <person name="Korhonen P.K."/>
            <person name="Jex A.R."/>
            <person name="Hall R.S."/>
            <person name="Safavi-Hemami H."/>
            <person name="Kaewkong W."/>
            <person name="Bertrand D."/>
            <person name="Gao S."/>
            <person name="Seet Q."/>
            <person name="Wongkham S."/>
            <person name="Teh B.T."/>
            <person name="Wongkham C."/>
            <person name="Intapan P.M."/>
            <person name="Maleewong W."/>
            <person name="Yang X."/>
            <person name="Hu M."/>
            <person name="Wang Z."/>
            <person name="Hofmann A."/>
            <person name="Sternberg P.W."/>
            <person name="Tan P."/>
            <person name="Wang J."/>
            <person name="Gasser R.B."/>
        </authorList>
    </citation>
    <scope>NUCLEOTIDE SEQUENCE [LARGE SCALE GENOMIC DNA]</scope>
</reference>
<evidence type="ECO:0000313" key="1">
    <source>
        <dbReference type="EMBL" id="KER26931.1"/>
    </source>
</evidence>
<dbReference type="AlphaFoldDB" id="A0A074ZIV7"/>
<gene>
    <name evidence="1" type="ORF">T265_13905</name>
</gene>
<proteinExistence type="predicted"/>
<keyword evidence="2" id="KW-1185">Reference proteome</keyword>
<organism evidence="1 2">
    <name type="scientific">Opisthorchis viverrini</name>
    <name type="common">Southeast Asian liver fluke</name>
    <dbReference type="NCBI Taxonomy" id="6198"/>
    <lineage>
        <taxon>Eukaryota</taxon>
        <taxon>Metazoa</taxon>
        <taxon>Spiralia</taxon>
        <taxon>Lophotrochozoa</taxon>
        <taxon>Platyhelminthes</taxon>
        <taxon>Trematoda</taxon>
        <taxon>Digenea</taxon>
        <taxon>Opisthorchiida</taxon>
        <taxon>Opisthorchiata</taxon>
        <taxon>Opisthorchiidae</taxon>
        <taxon>Opisthorchis</taxon>
    </lineage>
</organism>
<accession>A0A074ZIV7</accession>
<evidence type="ECO:0000313" key="2">
    <source>
        <dbReference type="Proteomes" id="UP000054324"/>
    </source>
</evidence>
<dbReference type="RefSeq" id="XP_009169337.1">
    <property type="nucleotide sequence ID" value="XM_009171073.1"/>
</dbReference>